<evidence type="ECO:0000259" key="12">
    <source>
        <dbReference type="PROSITE" id="PS51485"/>
    </source>
</evidence>
<evidence type="ECO:0000256" key="5">
    <source>
        <dbReference type="ARBA" id="ARBA00023157"/>
    </source>
</evidence>
<reference evidence="13" key="2">
    <citation type="submission" date="2017-06" db="EMBL/GenBank/DDBJ databases">
        <title>WGS assembly of Brachypodium distachyon.</title>
        <authorList>
            <consortium name="The International Brachypodium Initiative"/>
            <person name="Lucas S."/>
            <person name="Harmon-Smith M."/>
            <person name="Lail K."/>
            <person name="Tice H."/>
            <person name="Grimwood J."/>
            <person name="Bruce D."/>
            <person name="Barry K."/>
            <person name="Shu S."/>
            <person name="Lindquist E."/>
            <person name="Wang M."/>
            <person name="Pitluck S."/>
            <person name="Vogel J.P."/>
            <person name="Garvin D.F."/>
            <person name="Mockler T.C."/>
            <person name="Schmutz J."/>
            <person name="Rokhsar D."/>
            <person name="Bevan M.W."/>
        </authorList>
    </citation>
    <scope>NUCLEOTIDE SEQUENCE</scope>
    <source>
        <strain evidence="13">Bd21</strain>
    </source>
</reference>
<evidence type="ECO:0000313" key="15">
    <source>
        <dbReference type="Proteomes" id="UP000008810"/>
    </source>
</evidence>
<keyword evidence="5" id="KW-1015">Disulfide bond</keyword>
<dbReference type="CDD" id="cd11019">
    <property type="entry name" value="OsENODL1_like"/>
    <property type="match status" value="1"/>
</dbReference>
<evidence type="ECO:0000313" key="14">
    <source>
        <dbReference type="EnsemblPlants" id="KQK03204"/>
    </source>
</evidence>
<dbReference type="GO" id="GO:0005886">
    <property type="term" value="C:plasma membrane"/>
    <property type="evidence" value="ECO:0000318"/>
    <property type="project" value="GO_Central"/>
</dbReference>
<dbReference type="PANTHER" id="PTHR33021:SF185">
    <property type="entry name" value="EARLY NODULIN-LIKE PROTEIN 3-RELATED"/>
    <property type="match status" value="1"/>
</dbReference>
<evidence type="ECO:0000256" key="8">
    <source>
        <dbReference type="ARBA" id="ARBA00035011"/>
    </source>
</evidence>
<dbReference type="KEGG" id="bdi:100842219"/>
<feature type="signal peptide" evidence="11">
    <location>
        <begin position="1"/>
        <end position="25"/>
    </location>
</feature>
<feature type="region of interest" description="Disordered" evidence="10">
    <location>
        <begin position="134"/>
        <end position="218"/>
    </location>
</feature>
<dbReference type="AlphaFoldDB" id="A0A0Q3IS37"/>
<dbReference type="OrthoDB" id="2015640at2759"/>
<dbReference type="GO" id="GO:0098552">
    <property type="term" value="C:side of membrane"/>
    <property type="evidence" value="ECO:0007669"/>
    <property type="project" value="UniProtKB-KW"/>
</dbReference>
<dbReference type="ExpressionAtlas" id="A0A0Q3IS37">
    <property type="expression patterns" value="baseline"/>
</dbReference>
<feature type="chain" id="PRO_5044545999" description="Phytocyanin domain-containing protein" evidence="11">
    <location>
        <begin position="26"/>
        <end position="234"/>
    </location>
</feature>
<dbReference type="InterPro" id="IPR041846">
    <property type="entry name" value="ENL_dom"/>
</dbReference>
<feature type="compositionally biased region" description="Pro residues" evidence="10">
    <location>
        <begin position="162"/>
        <end position="183"/>
    </location>
</feature>
<dbReference type="Pfam" id="PF02298">
    <property type="entry name" value="Cu_bind_like"/>
    <property type="match status" value="1"/>
</dbReference>
<keyword evidence="3 11" id="KW-0732">Signal</keyword>
<dbReference type="InterPro" id="IPR003245">
    <property type="entry name" value="Phytocyanin_dom"/>
</dbReference>
<dbReference type="RefSeq" id="XP_003565470.1">
    <property type="nucleotide sequence ID" value="XM_003565422.3"/>
</dbReference>
<accession>A0A0Q3IS37</accession>
<dbReference type="PROSITE" id="PS51485">
    <property type="entry name" value="PHYTOCYANIN"/>
    <property type="match status" value="1"/>
</dbReference>
<dbReference type="Gramene" id="KQK03204">
    <property type="protein sequence ID" value="KQK03204"/>
    <property type="gene ID" value="BRADI_2g06290v3"/>
</dbReference>
<keyword evidence="6" id="KW-0325">Glycoprotein</keyword>
<dbReference type="GO" id="GO:0009055">
    <property type="term" value="F:electron transfer activity"/>
    <property type="evidence" value="ECO:0007669"/>
    <property type="project" value="InterPro"/>
</dbReference>
<evidence type="ECO:0000256" key="4">
    <source>
        <dbReference type="ARBA" id="ARBA00023136"/>
    </source>
</evidence>
<dbReference type="PROSITE" id="PS51257">
    <property type="entry name" value="PROKAR_LIPOPROTEIN"/>
    <property type="match status" value="1"/>
</dbReference>
<keyword evidence="2" id="KW-0336">GPI-anchor</keyword>
<evidence type="ECO:0000313" key="13">
    <source>
        <dbReference type="EMBL" id="KQK03204.1"/>
    </source>
</evidence>
<evidence type="ECO:0000256" key="7">
    <source>
        <dbReference type="ARBA" id="ARBA00023288"/>
    </source>
</evidence>
<proteinExistence type="inferred from homology"/>
<keyword evidence="4" id="KW-0472">Membrane</keyword>
<keyword evidence="15" id="KW-1185">Reference proteome</keyword>
<gene>
    <name evidence="14" type="primary">LOC100842219</name>
    <name evidence="13" type="ORF">BRADI_2g06290v3</name>
</gene>
<dbReference type="PANTHER" id="PTHR33021">
    <property type="entry name" value="BLUE COPPER PROTEIN"/>
    <property type="match status" value="1"/>
</dbReference>
<comment type="subcellular location">
    <subcellularLocation>
        <location evidence="9">Endomembrane system</location>
        <topology evidence="9">Lipid-anchor</topology>
    </subcellularLocation>
    <subcellularLocation>
        <location evidence="1">Membrane</location>
        <topology evidence="1">Lipid-anchor</topology>
        <topology evidence="1">GPI-anchor</topology>
    </subcellularLocation>
</comment>
<dbReference type="InterPro" id="IPR008972">
    <property type="entry name" value="Cupredoxin"/>
</dbReference>
<evidence type="ECO:0000256" key="6">
    <source>
        <dbReference type="ARBA" id="ARBA00023180"/>
    </source>
</evidence>
<dbReference type="GeneID" id="100842219"/>
<dbReference type="InterPro" id="IPR039391">
    <property type="entry name" value="Phytocyanin-like"/>
</dbReference>
<protein>
    <recommendedName>
        <fullName evidence="12">Phytocyanin domain-containing protein</fullName>
    </recommendedName>
</protein>
<reference evidence="13 14" key="1">
    <citation type="journal article" date="2010" name="Nature">
        <title>Genome sequencing and analysis of the model grass Brachypodium distachyon.</title>
        <authorList>
            <consortium name="International Brachypodium Initiative"/>
        </authorList>
    </citation>
    <scope>NUCLEOTIDE SEQUENCE [LARGE SCALE GENOMIC DNA]</scope>
    <source>
        <strain evidence="13">Bd21</strain>
        <strain evidence="14">cv. Bd21</strain>
    </source>
</reference>
<evidence type="ECO:0000256" key="9">
    <source>
        <dbReference type="ARBA" id="ARBA00037868"/>
    </source>
</evidence>
<name>A0A0Q3IS37_BRADI</name>
<sequence>MAGGKMAVAQLVVVALMLAATGCWAGRDFYVGDGGGWRTNPAEPFNHWAERNRFQVNDRVVFRYKGHEDSVLVVSKSHYESCNTSEPFLRLDGGDSAFVLSSSGPYFFISGHADRCWAGERLIVVVLAVRAGAKTTPPPKSSSPPAPAKASPPSPNSTQSPPSSPPAPAKPSSPPPAPAPAPPAAVNTSSSPSPGVAVAPGKNATAPPPSPSSASALSSSVLMCLAGAAAVLLV</sequence>
<evidence type="ECO:0000256" key="3">
    <source>
        <dbReference type="ARBA" id="ARBA00022729"/>
    </source>
</evidence>
<keyword evidence="7" id="KW-0449">Lipoprotein</keyword>
<dbReference type="FunFam" id="2.60.40.420:FF:000010">
    <property type="entry name" value="Early nodulin-like protein 1"/>
    <property type="match status" value="1"/>
</dbReference>
<feature type="compositionally biased region" description="Low complexity" evidence="10">
    <location>
        <begin position="184"/>
        <end position="205"/>
    </location>
</feature>
<feature type="domain" description="Phytocyanin" evidence="12">
    <location>
        <begin position="27"/>
        <end position="128"/>
    </location>
</feature>
<evidence type="ECO:0000256" key="1">
    <source>
        <dbReference type="ARBA" id="ARBA00004589"/>
    </source>
</evidence>
<feature type="compositionally biased region" description="Pro residues" evidence="10">
    <location>
        <begin position="136"/>
        <end position="155"/>
    </location>
</feature>
<dbReference type="Proteomes" id="UP000008810">
    <property type="component" value="Chromosome 2"/>
</dbReference>
<evidence type="ECO:0000256" key="11">
    <source>
        <dbReference type="SAM" id="SignalP"/>
    </source>
</evidence>
<reference evidence="14" key="3">
    <citation type="submission" date="2018-08" db="UniProtKB">
        <authorList>
            <consortium name="EnsemblPlants"/>
        </authorList>
    </citation>
    <scope>IDENTIFICATION</scope>
    <source>
        <strain evidence="14">cv. Bd21</strain>
    </source>
</reference>
<dbReference type="EnsemblPlants" id="KQK03204">
    <property type="protein sequence ID" value="KQK03204"/>
    <property type="gene ID" value="BRADI_2g06290v3"/>
</dbReference>
<evidence type="ECO:0000256" key="2">
    <source>
        <dbReference type="ARBA" id="ARBA00022622"/>
    </source>
</evidence>
<evidence type="ECO:0000256" key="10">
    <source>
        <dbReference type="SAM" id="MobiDB-lite"/>
    </source>
</evidence>
<organism evidence="13">
    <name type="scientific">Brachypodium distachyon</name>
    <name type="common">Purple false brome</name>
    <name type="synonym">Trachynia distachya</name>
    <dbReference type="NCBI Taxonomy" id="15368"/>
    <lineage>
        <taxon>Eukaryota</taxon>
        <taxon>Viridiplantae</taxon>
        <taxon>Streptophyta</taxon>
        <taxon>Embryophyta</taxon>
        <taxon>Tracheophyta</taxon>
        <taxon>Spermatophyta</taxon>
        <taxon>Magnoliopsida</taxon>
        <taxon>Liliopsida</taxon>
        <taxon>Poales</taxon>
        <taxon>Poaceae</taxon>
        <taxon>BOP clade</taxon>
        <taxon>Pooideae</taxon>
        <taxon>Stipodae</taxon>
        <taxon>Brachypodieae</taxon>
        <taxon>Brachypodium</taxon>
    </lineage>
</organism>
<dbReference type="EMBL" id="CM000881">
    <property type="protein sequence ID" value="KQK03204.1"/>
    <property type="molecule type" value="Genomic_DNA"/>
</dbReference>
<dbReference type="SUPFAM" id="SSF49503">
    <property type="entry name" value="Cupredoxins"/>
    <property type="match status" value="1"/>
</dbReference>
<comment type="similarity">
    <text evidence="8">Belongs to the early nodulin-like (ENODL) family.</text>
</comment>
<dbReference type="GO" id="GO:0012505">
    <property type="term" value="C:endomembrane system"/>
    <property type="evidence" value="ECO:0007669"/>
    <property type="project" value="UniProtKB-SubCell"/>
</dbReference>
<dbReference type="Gene3D" id="2.60.40.420">
    <property type="entry name" value="Cupredoxins - blue copper proteins"/>
    <property type="match status" value="1"/>
</dbReference>